<feature type="compositionally biased region" description="Polar residues" evidence="1">
    <location>
        <begin position="1"/>
        <end position="10"/>
    </location>
</feature>
<dbReference type="AlphaFoldDB" id="A0A6J8CMF7"/>
<sequence>MSELQHQYESTMAEKEGDFFRTNGEHKRERQTLMDKVMEQAPEMDKGKRKKSTIECLRDKALKFVGTHQETVQKDYDMLVQKLSQRFEIKIYLTPLGASVARDEESTECLIRQVKTGNNSGMQDLQKKYETMETKWQLKNNIWTIKSDIKKKLSIQSVPKPLLIARGRLHQEDEVNQRCYGMYNATCRKWAITVAVSKKSWSPMRRNRSPSPNNNLREGTLNEQGLKI</sequence>
<feature type="region of interest" description="Disordered" evidence="1">
    <location>
        <begin position="201"/>
        <end position="228"/>
    </location>
</feature>
<evidence type="ECO:0000256" key="1">
    <source>
        <dbReference type="SAM" id="MobiDB-lite"/>
    </source>
</evidence>
<gene>
    <name evidence="2" type="ORF">MCOR_32088</name>
</gene>
<dbReference type="Proteomes" id="UP000507470">
    <property type="component" value="Unassembled WGS sequence"/>
</dbReference>
<keyword evidence="3" id="KW-1185">Reference proteome</keyword>
<protein>
    <submittedName>
        <fullName evidence="2">Uncharacterized protein</fullName>
    </submittedName>
</protein>
<proteinExistence type="predicted"/>
<accession>A0A6J8CMF7</accession>
<evidence type="ECO:0000313" key="3">
    <source>
        <dbReference type="Proteomes" id="UP000507470"/>
    </source>
</evidence>
<name>A0A6J8CMF7_MYTCO</name>
<feature type="region of interest" description="Disordered" evidence="1">
    <location>
        <begin position="1"/>
        <end position="30"/>
    </location>
</feature>
<evidence type="ECO:0000313" key="2">
    <source>
        <dbReference type="EMBL" id="CAC5397668.1"/>
    </source>
</evidence>
<organism evidence="2 3">
    <name type="scientific">Mytilus coruscus</name>
    <name type="common">Sea mussel</name>
    <dbReference type="NCBI Taxonomy" id="42192"/>
    <lineage>
        <taxon>Eukaryota</taxon>
        <taxon>Metazoa</taxon>
        <taxon>Spiralia</taxon>
        <taxon>Lophotrochozoa</taxon>
        <taxon>Mollusca</taxon>
        <taxon>Bivalvia</taxon>
        <taxon>Autobranchia</taxon>
        <taxon>Pteriomorphia</taxon>
        <taxon>Mytilida</taxon>
        <taxon>Mytiloidea</taxon>
        <taxon>Mytilidae</taxon>
        <taxon>Mytilinae</taxon>
        <taxon>Mytilus</taxon>
    </lineage>
</organism>
<reference evidence="2 3" key="1">
    <citation type="submission" date="2020-06" db="EMBL/GenBank/DDBJ databases">
        <authorList>
            <person name="Li R."/>
            <person name="Bekaert M."/>
        </authorList>
    </citation>
    <scope>NUCLEOTIDE SEQUENCE [LARGE SCALE GENOMIC DNA]</scope>
    <source>
        <strain evidence="3">wild</strain>
    </source>
</reference>
<feature type="compositionally biased region" description="Basic and acidic residues" evidence="1">
    <location>
        <begin position="12"/>
        <end position="30"/>
    </location>
</feature>
<dbReference type="EMBL" id="CACVKT020005751">
    <property type="protein sequence ID" value="CAC5397668.1"/>
    <property type="molecule type" value="Genomic_DNA"/>
</dbReference>